<evidence type="ECO:0000256" key="1">
    <source>
        <dbReference type="SAM" id="MobiDB-lite"/>
    </source>
</evidence>
<dbReference type="InterPro" id="IPR006598">
    <property type="entry name" value="CAP10"/>
</dbReference>
<name>A0A9P4IU46_9PEZI</name>
<dbReference type="PANTHER" id="PTHR12203:SF104">
    <property type="entry name" value="PROTEIN CAP1, PUTATIVE (AFU_ORTHOLOGUE AFUA_1G05595)-RELATED"/>
    <property type="match status" value="1"/>
</dbReference>
<accession>A0A9P4IU46</accession>
<gene>
    <name evidence="3" type="ORF">K461DRAFT_229788</name>
</gene>
<dbReference type="EMBL" id="ML996090">
    <property type="protein sequence ID" value="KAF2150023.1"/>
    <property type="molecule type" value="Genomic_DNA"/>
</dbReference>
<protein>
    <submittedName>
        <fullName evidence="3">Glycosyltransferase family 90 protein</fullName>
    </submittedName>
</protein>
<reference evidence="3" key="1">
    <citation type="journal article" date="2020" name="Stud. Mycol.">
        <title>101 Dothideomycetes genomes: a test case for predicting lifestyles and emergence of pathogens.</title>
        <authorList>
            <person name="Haridas S."/>
            <person name="Albert R."/>
            <person name="Binder M."/>
            <person name="Bloem J."/>
            <person name="Labutti K."/>
            <person name="Salamov A."/>
            <person name="Andreopoulos B."/>
            <person name="Baker S."/>
            <person name="Barry K."/>
            <person name="Bills G."/>
            <person name="Bluhm B."/>
            <person name="Cannon C."/>
            <person name="Castanera R."/>
            <person name="Culley D."/>
            <person name="Daum C."/>
            <person name="Ezra D."/>
            <person name="Gonzalez J."/>
            <person name="Henrissat B."/>
            <person name="Kuo A."/>
            <person name="Liang C."/>
            <person name="Lipzen A."/>
            <person name="Lutzoni F."/>
            <person name="Magnuson J."/>
            <person name="Mondo S."/>
            <person name="Nolan M."/>
            <person name="Ohm R."/>
            <person name="Pangilinan J."/>
            <person name="Park H.-J."/>
            <person name="Ramirez L."/>
            <person name="Alfaro M."/>
            <person name="Sun H."/>
            <person name="Tritt A."/>
            <person name="Yoshinaga Y."/>
            <person name="Zwiers L.-H."/>
            <person name="Turgeon B."/>
            <person name="Goodwin S."/>
            <person name="Spatafora J."/>
            <person name="Crous P."/>
            <person name="Grigoriev I."/>
        </authorList>
    </citation>
    <scope>NUCLEOTIDE SEQUENCE</scope>
    <source>
        <strain evidence="3">CBS 260.36</strain>
    </source>
</reference>
<feature type="compositionally biased region" description="Polar residues" evidence="1">
    <location>
        <begin position="239"/>
        <end position="248"/>
    </location>
</feature>
<dbReference type="SMART" id="SM00672">
    <property type="entry name" value="CAP10"/>
    <property type="match status" value="1"/>
</dbReference>
<organism evidence="3 4">
    <name type="scientific">Myriangium duriaei CBS 260.36</name>
    <dbReference type="NCBI Taxonomy" id="1168546"/>
    <lineage>
        <taxon>Eukaryota</taxon>
        <taxon>Fungi</taxon>
        <taxon>Dikarya</taxon>
        <taxon>Ascomycota</taxon>
        <taxon>Pezizomycotina</taxon>
        <taxon>Dothideomycetes</taxon>
        <taxon>Dothideomycetidae</taxon>
        <taxon>Myriangiales</taxon>
        <taxon>Myriangiaceae</taxon>
        <taxon>Myriangium</taxon>
    </lineage>
</organism>
<dbReference type="PANTHER" id="PTHR12203">
    <property type="entry name" value="KDEL LYS-ASP-GLU-LEU CONTAINING - RELATED"/>
    <property type="match status" value="1"/>
</dbReference>
<comment type="caution">
    <text evidence="3">The sequence shown here is derived from an EMBL/GenBank/DDBJ whole genome shotgun (WGS) entry which is preliminary data.</text>
</comment>
<feature type="region of interest" description="Disordered" evidence="1">
    <location>
        <begin position="226"/>
        <end position="252"/>
    </location>
</feature>
<evidence type="ECO:0000259" key="2">
    <source>
        <dbReference type="SMART" id="SM00672"/>
    </source>
</evidence>
<evidence type="ECO:0000313" key="4">
    <source>
        <dbReference type="Proteomes" id="UP000799439"/>
    </source>
</evidence>
<evidence type="ECO:0000313" key="3">
    <source>
        <dbReference type="EMBL" id="KAF2150023.1"/>
    </source>
</evidence>
<dbReference type="Proteomes" id="UP000799439">
    <property type="component" value="Unassembled WGS sequence"/>
</dbReference>
<feature type="domain" description="Glycosyl transferase CAP10" evidence="2">
    <location>
        <begin position="299"/>
        <end position="605"/>
    </location>
</feature>
<dbReference type="InterPro" id="IPR051091">
    <property type="entry name" value="O-Glucosyltr/Glycosyltrsf_90"/>
</dbReference>
<proteinExistence type="predicted"/>
<sequence>MRVRSRPTLTLLAVLATVFYFSLRRNLLPATHNGNREREGPQPLAAFDKPAHHDPVAITNTREHPIDLLVKDSERYVQAMVDRQSKTLREAVRAYKARYGMDPPPHFDKWFEFARKNNVQIIDDYDTIYHSLLPFWGLKPKTIRQRVREALGFDPNNLVAILIRKGQVSHHQGGQEWQQKATIGMLDKFIHLLPDMDLAFNIFDEPRIAVPHDELSRLVDVGKIRQSRSSNSGEDKRNSWSATPQDLSSGRRVNEFKTTRFNEYAHQPTWKPSRLSCSIDSPARALEGDSAEDNVTPYAMGPLGFIYNHTAFTDVCNTPSFEFSHGFFQRPNAFSLTHDLIPIFSQSKMSNFQDILYPSPWYWADKVIYKPEKDMSWKDKAAQLWWVGSTTGGFSRNGGWRHQHRQKLVQKINSLDTAQVMLNRASIDQARNKASNEIGGENPNWVPNSVDRKDYAELMDVHFSHVGQCDPDDCAAQKEFFRIVDNVEFQRAWKYKFLLDIDGNAFSGRFYAFLKSKSLPFKMSVFREWHEEWIKPWTHFVPLSLKGEEVLETVRYFVSEDEGRRTAERLAEQGRMWAEKVLRHEDYEAWFFRLLLEYGRLIDDDRDNLGFQL</sequence>
<dbReference type="AlphaFoldDB" id="A0A9P4IU46"/>
<keyword evidence="4" id="KW-1185">Reference proteome</keyword>
<dbReference type="Pfam" id="PF05686">
    <property type="entry name" value="Glyco_transf_90"/>
    <property type="match status" value="1"/>
</dbReference>
<dbReference type="OrthoDB" id="541052at2759"/>